<proteinExistence type="predicted"/>
<dbReference type="Proteomes" id="UP001163321">
    <property type="component" value="Chromosome 5"/>
</dbReference>
<protein>
    <submittedName>
        <fullName evidence="1">Uncharacterized protein</fullName>
    </submittedName>
</protein>
<reference evidence="1 2" key="1">
    <citation type="journal article" date="2022" name="bioRxiv">
        <title>The genome of the oomycete Peronosclerospora sorghi, a cosmopolitan pathogen of maize and sorghum, is inflated with dispersed pseudogenes.</title>
        <authorList>
            <person name="Fletcher K."/>
            <person name="Martin F."/>
            <person name="Isakeit T."/>
            <person name="Cavanaugh K."/>
            <person name="Magill C."/>
            <person name="Michelmore R."/>
        </authorList>
    </citation>
    <scope>NUCLEOTIDE SEQUENCE [LARGE SCALE GENOMIC DNA]</scope>
    <source>
        <strain evidence="1">P6</strain>
    </source>
</reference>
<gene>
    <name evidence="1" type="ORF">PsorP6_009355</name>
</gene>
<comment type="caution">
    <text evidence="1">The sequence shown here is derived from an EMBL/GenBank/DDBJ whole genome shotgun (WGS) entry which is preliminary data.</text>
</comment>
<sequence>MVYGMYCARERFNLRHRDIKLLNLFLKDIGCVRLRKDPNSDVVPLHYLMEDTLFALQLPVSFPYWLKLAEYGAADSNPESLGAPVTVDQFATLENTPIEVLLEGDAAEQSYAADTFSLGLCLLHLFTGKYVML</sequence>
<organism evidence="1 2">
    <name type="scientific">Peronosclerospora sorghi</name>
    <dbReference type="NCBI Taxonomy" id="230839"/>
    <lineage>
        <taxon>Eukaryota</taxon>
        <taxon>Sar</taxon>
        <taxon>Stramenopiles</taxon>
        <taxon>Oomycota</taxon>
        <taxon>Peronosporomycetes</taxon>
        <taxon>Peronosporales</taxon>
        <taxon>Peronosporaceae</taxon>
        <taxon>Peronosclerospora</taxon>
    </lineage>
</organism>
<name>A0ACC0VZ85_9STRA</name>
<accession>A0ACC0VZ85</accession>
<keyword evidence="2" id="KW-1185">Reference proteome</keyword>
<dbReference type="EMBL" id="CM047584">
    <property type="protein sequence ID" value="KAI9911158.1"/>
    <property type="molecule type" value="Genomic_DNA"/>
</dbReference>
<evidence type="ECO:0000313" key="1">
    <source>
        <dbReference type="EMBL" id="KAI9911158.1"/>
    </source>
</evidence>
<evidence type="ECO:0000313" key="2">
    <source>
        <dbReference type="Proteomes" id="UP001163321"/>
    </source>
</evidence>